<gene>
    <name evidence="2" type="ORF">TR126002</name>
</gene>
<proteinExistence type="predicted"/>
<reference evidence="2" key="1">
    <citation type="submission" date="2016-01" db="EMBL/GenBank/DDBJ databases">
        <title>Reference transcriptome for the parasite Schistocephalus solidus: insights into the molecular evolution of parasitism.</title>
        <authorList>
            <person name="Hebert F.O."/>
            <person name="Grambauer S."/>
            <person name="Barber I."/>
            <person name="Landry C.R."/>
            <person name="Aubin-Horth N."/>
        </authorList>
    </citation>
    <scope>NUCLEOTIDE SEQUENCE</scope>
</reference>
<evidence type="ECO:0000313" key="2">
    <source>
        <dbReference type="EMBL" id="JAP58080.1"/>
    </source>
</evidence>
<name>A0A0X3Q3N0_SCHSO</name>
<evidence type="ECO:0000256" key="1">
    <source>
        <dbReference type="SAM" id="MobiDB-lite"/>
    </source>
</evidence>
<protein>
    <submittedName>
        <fullName evidence="2">Uncharacterized protein</fullName>
    </submittedName>
</protein>
<dbReference type="EMBL" id="GEEE01005145">
    <property type="protein sequence ID" value="JAP58080.1"/>
    <property type="molecule type" value="Transcribed_RNA"/>
</dbReference>
<feature type="non-terminal residue" evidence="2">
    <location>
        <position position="1"/>
    </location>
</feature>
<organism evidence="2">
    <name type="scientific">Schistocephalus solidus</name>
    <name type="common">Tapeworm</name>
    <dbReference type="NCBI Taxonomy" id="70667"/>
    <lineage>
        <taxon>Eukaryota</taxon>
        <taxon>Metazoa</taxon>
        <taxon>Spiralia</taxon>
        <taxon>Lophotrochozoa</taxon>
        <taxon>Platyhelminthes</taxon>
        <taxon>Cestoda</taxon>
        <taxon>Eucestoda</taxon>
        <taxon>Diphyllobothriidea</taxon>
        <taxon>Diphyllobothriidae</taxon>
        <taxon>Schistocephalus</taxon>
    </lineage>
</organism>
<feature type="compositionally biased region" description="Polar residues" evidence="1">
    <location>
        <begin position="161"/>
        <end position="173"/>
    </location>
</feature>
<feature type="region of interest" description="Disordered" evidence="1">
    <location>
        <begin position="156"/>
        <end position="185"/>
    </location>
</feature>
<sequence>GTNRNPQYLHHAETSATAMERPFCKDGRRATTQTTFLRRCQYGVLAYMENKHRHNKYISKSTEVTANPLGDLRGPSLGLAYMEKNNEEWRSNLGSRLDLHCQSPKGGMKIKKPSDQQYHPQPLSTCHTSNARSRHELASLNLSGRNAALTGKIQPLRLPTPLSSPCTHPTTGDRTPDAPPPSNTDNILPAASAVSITATSSSYIYFSQFCRL</sequence>
<dbReference type="AlphaFoldDB" id="A0A0X3Q3N0"/>
<accession>A0A0X3Q3N0</accession>